<organism evidence="1 2">
    <name type="scientific">Pseudomonas putida</name>
    <name type="common">Arthrobacter siderocapsulatus</name>
    <dbReference type="NCBI Taxonomy" id="303"/>
    <lineage>
        <taxon>Bacteria</taxon>
        <taxon>Pseudomonadati</taxon>
        <taxon>Pseudomonadota</taxon>
        <taxon>Gammaproteobacteria</taxon>
        <taxon>Pseudomonadales</taxon>
        <taxon>Pseudomonadaceae</taxon>
        <taxon>Pseudomonas</taxon>
    </lineage>
</organism>
<dbReference type="AlphaFoldDB" id="A0A379KPB3"/>
<evidence type="ECO:0000313" key="2">
    <source>
        <dbReference type="Proteomes" id="UP000254602"/>
    </source>
</evidence>
<accession>A0A379KPB3</accession>
<gene>
    <name evidence="1" type="ORF">NCTC7914_03533</name>
</gene>
<proteinExistence type="predicted"/>
<dbReference type="RefSeq" id="WP_115274578.1">
    <property type="nucleotide sequence ID" value="NZ_UGUY01000001.1"/>
</dbReference>
<dbReference type="EMBL" id="UGUY01000001">
    <property type="protein sequence ID" value="SUD69390.1"/>
    <property type="molecule type" value="Genomic_DNA"/>
</dbReference>
<dbReference type="Proteomes" id="UP000254602">
    <property type="component" value="Unassembled WGS sequence"/>
</dbReference>
<sequence>MSNIHDQAMHHIYQQVLDRVLGHMSQVQRASLQLLVQRLLVAAGGPEYIGTFRLLVLLGADCHSARLLAVLRAAQLSIAQRAPVTFQLQVVAVCLPAASNALLEQHERVFSTLFLHDDPRVQLQMLEAGQVVSFSRRPYLALEPWALARDALLVFGHLVDARPEALLGSRMHLELGAALCLALDGQPAVDAMVTAMPARQRLRYLAWARRGLRQAGDGGRANLHQCMATLAERLSQLHNTAGTSLGEPEKPVTERHSDLPVRLITLDDLLPQLLSEGELDLMMECHFEPVQKAMPLASFLDPLALAQLHELRSRCNAPVESGPAPRLHCERALAQASQQSRFAKAYGLEHTQLVCMFHSPFANKGRRLERFLQCCHADMLVALPYLHRVMQGKPCPDPVKDWLVNISGLSLAQLRAIYEGRLHHSAWPLLANLARRDVHLALLACRPAAGSPACGGLPDGA</sequence>
<protein>
    <submittedName>
        <fullName evidence="1">Uncharacterized protein</fullName>
    </submittedName>
</protein>
<reference evidence="1 2" key="1">
    <citation type="submission" date="2018-06" db="EMBL/GenBank/DDBJ databases">
        <authorList>
            <consortium name="Pathogen Informatics"/>
            <person name="Doyle S."/>
        </authorList>
    </citation>
    <scope>NUCLEOTIDE SEQUENCE [LARGE SCALE GENOMIC DNA]</scope>
    <source>
        <strain evidence="1 2">NCTC7914</strain>
    </source>
</reference>
<name>A0A379KPB3_PSEPU</name>
<evidence type="ECO:0000313" key="1">
    <source>
        <dbReference type="EMBL" id="SUD69390.1"/>
    </source>
</evidence>